<feature type="domain" description="AdoMet activation" evidence="4">
    <location>
        <begin position="1"/>
        <end position="96"/>
    </location>
</feature>
<keyword evidence="1" id="KW-0479">Metal-binding</keyword>
<dbReference type="GO" id="GO:0050667">
    <property type="term" value="P:homocysteine metabolic process"/>
    <property type="evidence" value="ECO:0007669"/>
    <property type="project" value="TreeGrafter"/>
</dbReference>
<dbReference type="Gene3D" id="1.10.288.10">
    <property type="entry name" value="Cobalamin-dependent Methionine Synthase, domain 2"/>
    <property type="match status" value="1"/>
</dbReference>
<evidence type="ECO:0000313" key="5">
    <source>
        <dbReference type="EMBL" id="MCR6678794.1"/>
    </source>
</evidence>
<dbReference type="PROSITE" id="PS50974">
    <property type="entry name" value="ADOMET_ACTIVATION"/>
    <property type="match status" value="1"/>
</dbReference>
<evidence type="ECO:0000259" key="4">
    <source>
        <dbReference type="PROSITE" id="PS50974"/>
    </source>
</evidence>
<dbReference type="InterPro" id="IPR037010">
    <property type="entry name" value="VitB12-dep_Met_synth_activ_sf"/>
</dbReference>
<dbReference type="PANTHER" id="PTHR45833">
    <property type="entry name" value="METHIONINE SYNTHASE"/>
    <property type="match status" value="1"/>
</dbReference>
<sequence>SIETLPNYIDWTPFFMTWSLAGKYPRILEDEVVGVEAQRLFKDANDLLDKLSGEKTLNPRGVVGLFPANRVGDDIVIYRDETRTHVINVSHLLRQQ</sequence>
<dbReference type="Gene3D" id="3.10.196.10">
    <property type="entry name" value="Vitamin B12-dependent methionine synthase, activation domain"/>
    <property type="match status" value="1"/>
</dbReference>
<gene>
    <name evidence="5" type="ORF">NVV43_25135</name>
</gene>
<dbReference type="Pfam" id="PF02965">
    <property type="entry name" value="Met_synt_B12"/>
    <property type="match status" value="1"/>
</dbReference>
<accession>A0AAW5MRQ1</accession>
<dbReference type="GO" id="GO:0032259">
    <property type="term" value="P:methylation"/>
    <property type="evidence" value="ECO:0007669"/>
    <property type="project" value="UniProtKB-KW"/>
</dbReference>
<evidence type="ECO:0000256" key="1">
    <source>
        <dbReference type="ARBA" id="ARBA00022723"/>
    </source>
</evidence>
<evidence type="ECO:0000256" key="2">
    <source>
        <dbReference type="ARBA" id="ARBA00023285"/>
    </source>
</evidence>
<organism evidence="5 6">
    <name type="scientific">Escherichia marmotae</name>
    <dbReference type="NCBI Taxonomy" id="1499973"/>
    <lineage>
        <taxon>Bacteria</taxon>
        <taxon>Pseudomonadati</taxon>
        <taxon>Pseudomonadota</taxon>
        <taxon>Gammaproteobacteria</taxon>
        <taxon>Enterobacterales</taxon>
        <taxon>Enterobacteriaceae</taxon>
        <taxon>Escherichia</taxon>
    </lineage>
</organism>
<feature type="non-terminal residue" evidence="5">
    <location>
        <position position="1"/>
    </location>
</feature>
<protein>
    <recommendedName>
        <fullName evidence="4">AdoMet activation domain-containing protein</fullName>
    </recommendedName>
</protein>
<keyword evidence="2" id="KW-0170">Cobalt</keyword>
<keyword evidence="3" id="KW-0808">Transferase</keyword>
<dbReference type="AlphaFoldDB" id="A0AAW5MRQ1"/>
<proteinExistence type="predicted"/>
<dbReference type="Proteomes" id="UP001206878">
    <property type="component" value="Unassembled WGS sequence"/>
</dbReference>
<dbReference type="InterPro" id="IPR004223">
    <property type="entry name" value="VitB12-dep_Met_synth_activ_dom"/>
</dbReference>
<dbReference type="GO" id="GO:0046653">
    <property type="term" value="P:tetrahydrofolate metabolic process"/>
    <property type="evidence" value="ECO:0007669"/>
    <property type="project" value="TreeGrafter"/>
</dbReference>
<dbReference type="PANTHER" id="PTHR45833:SF1">
    <property type="entry name" value="METHIONINE SYNTHASE"/>
    <property type="match status" value="1"/>
</dbReference>
<dbReference type="GO" id="GO:0008705">
    <property type="term" value="F:methionine synthase activity"/>
    <property type="evidence" value="ECO:0007669"/>
    <property type="project" value="InterPro"/>
</dbReference>
<dbReference type="EMBL" id="JANPXH010000440">
    <property type="protein sequence ID" value="MCR6678794.1"/>
    <property type="molecule type" value="Genomic_DNA"/>
</dbReference>
<comment type="caution">
    <text evidence="5">The sequence shown here is derived from an EMBL/GenBank/DDBJ whole genome shotgun (WGS) entry which is preliminary data.</text>
</comment>
<dbReference type="InterPro" id="IPR050554">
    <property type="entry name" value="Met_Synthase/Corrinoid"/>
</dbReference>
<evidence type="ECO:0000256" key="3">
    <source>
        <dbReference type="PROSITE-ProRule" id="PRU00346"/>
    </source>
</evidence>
<dbReference type="GO" id="GO:0005829">
    <property type="term" value="C:cytosol"/>
    <property type="evidence" value="ECO:0007669"/>
    <property type="project" value="TreeGrafter"/>
</dbReference>
<reference evidence="5" key="1">
    <citation type="submission" date="2022-07" db="EMBL/GenBank/DDBJ databases">
        <title>Diversity of ethanolamine utilization by human commensal Escherichia coli.</title>
        <authorList>
            <person name="Jubelin G."/>
        </authorList>
    </citation>
    <scope>NUCLEOTIDE SEQUENCE</scope>
    <source>
        <strain evidence="5">S1</strain>
    </source>
</reference>
<feature type="non-terminal residue" evidence="5">
    <location>
        <position position="96"/>
    </location>
</feature>
<evidence type="ECO:0000313" key="6">
    <source>
        <dbReference type="Proteomes" id="UP001206878"/>
    </source>
</evidence>
<name>A0AAW5MRQ1_9ESCH</name>
<keyword evidence="3" id="KW-0489">Methyltransferase</keyword>
<dbReference type="SUPFAM" id="SSF56507">
    <property type="entry name" value="Methionine synthase activation domain-like"/>
    <property type="match status" value="1"/>
</dbReference>
<dbReference type="GO" id="GO:0046872">
    <property type="term" value="F:metal ion binding"/>
    <property type="evidence" value="ECO:0007669"/>
    <property type="project" value="UniProtKB-KW"/>
</dbReference>